<dbReference type="GO" id="GO:0005886">
    <property type="term" value="C:plasma membrane"/>
    <property type="evidence" value="ECO:0007669"/>
    <property type="project" value="UniProtKB-SubCell"/>
</dbReference>
<keyword evidence="3" id="KW-1003">Cell membrane</keyword>
<keyword evidence="5 8" id="KW-0812">Transmembrane</keyword>
<dbReference type="AlphaFoldDB" id="A0A1H0TU23"/>
<feature type="transmembrane region" description="Helical" evidence="8">
    <location>
        <begin position="22"/>
        <end position="42"/>
    </location>
</feature>
<feature type="transmembrane region" description="Helical" evidence="8">
    <location>
        <begin position="54"/>
        <end position="78"/>
    </location>
</feature>
<keyword evidence="6 8" id="KW-1133">Transmembrane helix</keyword>
<dbReference type="EMBL" id="FNJR01000005">
    <property type="protein sequence ID" value="SDP57391.1"/>
    <property type="molecule type" value="Genomic_DNA"/>
</dbReference>
<name>A0A1H0TU23_9ACTN</name>
<evidence type="ECO:0000256" key="3">
    <source>
        <dbReference type="ARBA" id="ARBA00022475"/>
    </source>
</evidence>
<sequence>MTPGAPAGYGLVRGGTRGRKHLSFRIILVRMTPVAAVVLPLFPMFRQVVLIDTVAGLVLAYLTFDPPLAVWLLSAFFADVP</sequence>
<keyword evidence="4 9" id="KW-0762">Sugar transport</keyword>
<evidence type="ECO:0000256" key="4">
    <source>
        <dbReference type="ARBA" id="ARBA00022597"/>
    </source>
</evidence>
<evidence type="ECO:0000313" key="10">
    <source>
        <dbReference type="Proteomes" id="UP000199497"/>
    </source>
</evidence>
<accession>A0A1H0TU23</accession>
<dbReference type="InterPro" id="IPR035906">
    <property type="entry name" value="MetI-like_sf"/>
</dbReference>
<proteinExistence type="predicted"/>
<dbReference type="Gene3D" id="1.10.3720.10">
    <property type="entry name" value="MetI-like"/>
    <property type="match status" value="1"/>
</dbReference>
<comment type="subcellular location">
    <subcellularLocation>
        <location evidence="1">Cell membrane</location>
        <topology evidence="1">Multi-pass membrane protein</topology>
    </subcellularLocation>
</comment>
<evidence type="ECO:0000256" key="8">
    <source>
        <dbReference type="SAM" id="Phobius"/>
    </source>
</evidence>
<evidence type="ECO:0000256" key="7">
    <source>
        <dbReference type="ARBA" id="ARBA00023136"/>
    </source>
</evidence>
<evidence type="ECO:0000256" key="5">
    <source>
        <dbReference type="ARBA" id="ARBA00022692"/>
    </source>
</evidence>
<evidence type="ECO:0000256" key="1">
    <source>
        <dbReference type="ARBA" id="ARBA00004651"/>
    </source>
</evidence>
<dbReference type="SUPFAM" id="SSF161098">
    <property type="entry name" value="MetI-like"/>
    <property type="match status" value="1"/>
</dbReference>
<dbReference type="InterPro" id="IPR050901">
    <property type="entry name" value="BP-dep_ABC_trans_perm"/>
</dbReference>
<keyword evidence="10" id="KW-1185">Reference proteome</keyword>
<dbReference type="PANTHER" id="PTHR32243">
    <property type="entry name" value="MALTOSE TRANSPORT SYSTEM PERMEASE-RELATED"/>
    <property type="match status" value="1"/>
</dbReference>
<dbReference type="PANTHER" id="PTHR32243:SF50">
    <property type="entry name" value="MALTOSE_MALTODEXTRIN TRANSPORT SYSTEM PERMEASE PROTEIN MALG"/>
    <property type="match status" value="1"/>
</dbReference>
<evidence type="ECO:0000256" key="6">
    <source>
        <dbReference type="ARBA" id="ARBA00022989"/>
    </source>
</evidence>
<evidence type="ECO:0000313" key="9">
    <source>
        <dbReference type="EMBL" id="SDP57391.1"/>
    </source>
</evidence>
<dbReference type="STRING" id="405564.SAMN04487905_105277"/>
<reference evidence="10" key="1">
    <citation type="submission" date="2016-10" db="EMBL/GenBank/DDBJ databases">
        <authorList>
            <person name="Varghese N."/>
            <person name="Submissions S."/>
        </authorList>
    </citation>
    <scope>NUCLEOTIDE SEQUENCE [LARGE SCALE GENOMIC DNA]</scope>
    <source>
        <strain evidence="10">DSM 46732</strain>
    </source>
</reference>
<keyword evidence="2" id="KW-0813">Transport</keyword>
<protein>
    <submittedName>
        <fullName evidence="9">Multiple sugar transport system permease protein</fullName>
    </submittedName>
</protein>
<gene>
    <name evidence="9" type="ORF">SAMN04487905_105277</name>
</gene>
<evidence type="ECO:0000256" key="2">
    <source>
        <dbReference type="ARBA" id="ARBA00022448"/>
    </source>
</evidence>
<organism evidence="9 10">
    <name type="scientific">Actinopolyspora xinjiangensis</name>
    <dbReference type="NCBI Taxonomy" id="405564"/>
    <lineage>
        <taxon>Bacteria</taxon>
        <taxon>Bacillati</taxon>
        <taxon>Actinomycetota</taxon>
        <taxon>Actinomycetes</taxon>
        <taxon>Actinopolysporales</taxon>
        <taxon>Actinopolysporaceae</taxon>
        <taxon>Actinopolyspora</taxon>
    </lineage>
</organism>
<dbReference type="Proteomes" id="UP000199497">
    <property type="component" value="Unassembled WGS sequence"/>
</dbReference>
<keyword evidence="7 8" id="KW-0472">Membrane</keyword>